<dbReference type="InterPro" id="IPR001387">
    <property type="entry name" value="Cro/C1-type_HTH"/>
</dbReference>
<evidence type="ECO:0000256" key="2">
    <source>
        <dbReference type="ARBA" id="ARBA00022763"/>
    </source>
</evidence>
<evidence type="ECO:0000256" key="5">
    <source>
        <dbReference type="ARBA" id="ARBA00023204"/>
    </source>
</evidence>
<comment type="similarity">
    <text evidence="1 7">Belongs to the peptidase S24 family.</text>
</comment>
<dbReference type="InterPro" id="IPR039418">
    <property type="entry name" value="LexA-like"/>
</dbReference>
<dbReference type="InterPro" id="IPR036286">
    <property type="entry name" value="LexA/Signal_pep-like_sf"/>
</dbReference>
<keyword evidence="4 7" id="KW-0068">Autocatalytic cleavage</keyword>
<proteinExistence type="inferred from homology"/>
<dbReference type="PANTHER" id="PTHR33516">
    <property type="entry name" value="LEXA REPRESSOR"/>
    <property type="match status" value="1"/>
</dbReference>
<comment type="caution">
    <text evidence="9">The sequence shown here is derived from an EMBL/GenBank/DDBJ whole genome shotgun (WGS) entry which is preliminary data.</text>
</comment>
<keyword evidence="6" id="KW-0742">SOS response</keyword>
<keyword evidence="10" id="KW-1185">Reference proteome</keyword>
<reference evidence="9" key="1">
    <citation type="submission" date="2022-06" db="EMBL/GenBank/DDBJ databases">
        <authorList>
            <person name="Dietemann V."/>
            <person name="Ory F."/>
            <person name="Dainat B."/>
            <person name="Oberhansli S."/>
        </authorList>
    </citation>
    <scope>NUCLEOTIDE SEQUENCE</scope>
    <source>
        <strain evidence="9">Ena-SAMPLE-TAB-26-04-2022-14:26:32:270-5432</strain>
    </source>
</reference>
<dbReference type="InterPro" id="IPR015927">
    <property type="entry name" value="Peptidase_S24_S26A/B/C"/>
</dbReference>
<dbReference type="EMBL" id="CALYLO010000003">
    <property type="protein sequence ID" value="CAH8245688.1"/>
    <property type="molecule type" value="Genomic_DNA"/>
</dbReference>
<evidence type="ECO:0000313" key="10">
    <source>
        <dbReference type="Proteomes" id="UP001154322"/>
    </source>
</evidence>
<evidence type="ECO:0000256" key="1">
    <source>
        <dbReference type="ARBA" id="ARBA00007484"/>
    </source>
</evidence>
<organism evidence="9 10">
    <name type="scientific">Paenibacillus melissococcoides</name>
    <dbReference type="NCBI Taxonomy" id="2912268"/>
    <lineage>
        <taxon>Bacteria</taxon>
        <taxon>Bacillati</taxon>
        <taxon>Bacillota</taxon>
        <taxon>Bacilli</taxon>
        <taxon>Bacillales</taxon>
        <taxon>Paenibacillaceae</taxon>
        <taxon>Paenibacillus</taxon>
    </lineage>
</organism>
<dbReference type="Proteomes" id="UP001154322">
    <property type="component" value="Unassembled WGS sequence"/>
</dbReference>
<feature type="domain" description="HTH cro/C1-type" evidence="8">
    <location>
        <begin position="16"/>
        <end position="50"/>
    </location>
</feature>
<keyword evidence="2" id="KW-0227">DNA damage</keyword>
<dbReference type="SUPFAM" id="SSF51306">
    <property type="entry name" value="LexA/Signal peptidase"/>
    <property type="match status" value="1"/>
</dbReference>
<dbReference type="Gene3D" id="1.10.260.40">
    <property type="entry name" value="lambda repressor-like DNA-binding domains"/>
    <property type="match status" value="1"/>
</dbReference>
<evidence type="ECO:0000259" key="8">
    <source>
        <dbReference type="PROSITE" id="PS50943"/>
    </source>
</evidence>
<accession>A0ABM9G243</accession>
<evidence type="ECO:0000256" key="4">
    <source>
        <dbReference type="ARBA" id="ARBA00022813"/>
    </source>
</evidence>
<keyword evidence="3 7" id="KW-0378">Hydrolase</keyword>
<dbReference type="Pfam" id="PF00717">
    <property type="entry name" value="Peptidase_S24"/>
    <property type="match status" value="1"/>
</dbReference>
<protein>
    <submittedName>
        <fullName evidence="9">XRE family transcriptional regulator</fullName>
    </submittedName>
</protein>
<gene>
    <name evidence="9" type="ORF">WJ0W_002923</name>
</gene>
<evidence type="ECO:0000256" key="6">
    <source>
        <dbReference type="ARBA" id="ARBA00023236"/>
    </source>
</evidence>
<dbReference type="Gene3D" id="2.10.109.10">
    <property type="entry name" value="Umud Fragment, subunit A"/>
    <property type="match status" value="1"/>
</dbReference>
<dbReference type="InterPro" id="IPR006197">
    <property type="entry name" value="Peptidase_S24_LexA"/>
</dbReference>
<dbReference type="PRINTS" id="PR00726">
    <property type="entry name" value="LEXASERPTASE"/>
</dbReference>
<keyword evidence="5" id="KW-0234">DNA repair</keyword>
<evidence type="ECO:0000256" key="3">
    <source>
        <dbReference type="ARBA" id="ARBA00022801"/>
    </source>
</evidence>
<dbReference type="InterPro" id="IPR010982">
    <property type="entry name" value="Lambda_DNA-bd_dom_sf"/>
</dbReference>
<dbReference type="SUPFAM" id="SSF47413">
    <property type="entry name" value="lambda repressor-like DNA-binding domains"/>
    <property type="match status" value="1"/>
</dbReference>
<sequence length="275" mass="30925">MKALAAHITETTGIKVSSGQISDWENGNKNPSSDGLIAVSTFFEVSADWILTGKERPTPKIEQQESPIFFADKWETTSHFSELSEEEKEKVKEYIEFLRFKKEKDTCSKKTAISKNDELAAARIKEEKVEYGTSEIEEDAHAVPLVGKTAAGIEKNYYEFILGYMPVPSKYTKGTCFVMEVDGDSMTGDGIENGDYVVIQQQPIVECNEIALLRINDEEITLKRIYNAGDRVVLLSSNADYPERSLPTEKVKIVGKFIYRIPGNIGKTILRDELF</sequence>
<dbReference type="CDD" id="cd06529">
    <property type="entry name" value="S24_LexA-like"/>
    <property type="match status" value="1"/>
</dbReference>
<dbReference type="PANTHER" id="PTHR33516:SF2">
    <property type="entry name" value="LEXA REPRESSOR-RELATED"/>
    <property type="match status" value="1"/>
</dbReference>
<dbReference type="InterPro" id="IPR050077">
    <property type="entry name" value="LexA_repressor"/>
</dbReference>
<name>A0ABM9G243_9BACL</name>
<evidence type="ECO:0000256" key="7">
    <source>
        <dbReference type="RuleBase" id="RU003991"/>
    </source>
</evidence>
<dbReference type="PROSITE" id="PS50943">
    <property type="entry name" value="HTH_CROC1"/>
    <property type="match status" value="1"/>
</dbReference>
<evidence type="ECO:0000313" key="9">
    <source>
        <dbReference type="EMBL" id="CAH8245688.1"/>
    </source>
</evidence>
<dbReference type="CDD" id="cd00093">
    <property type="entry name" value="HTH_XRE"/>
    <property type="match status" value="1"/>
</dbReference>